<evidence type="ECO:0000256" key="1">
    <source>
        <dbReference type="SAM" id="MobiDB-lite"/>
    </source>
</evidence>
<feature type="region of interest" description="Disordered" evidence="1">
    <location>
        <begin position="74"/>
        <end position="98"/>
    </location>
</feature>
<accession>A0A4Y2CD68</accession>
<proteinExistence type="predicted"/>
<name>A0A4Y2CD68_ARAVE</name>
<sequence length="98" mass="10813">MAPEIDIPSAPFSLNHCSRAESRSLYVDVLGLFRFESADLSSQSLMKFHKSYFQKQHSHFEPWSDDEGDCSFGTPSPAFLTTPAGGPMTRPSKGSNRG</sequence>
<organism evidence="2 3">
    <name type="scientific">Araneus ventricosus</name>
    <name type="common">Orbweaver spider</name>
    <name type="synonym">Epeira ventricosa</name>
    <dbReference type="NCBI Taxonomy" id="182803"/>
    <lineage>
        <taxon>Eukaryota</taxon>
        <taxon>Metazoa</taxon>
        <taxon>Ecdysozoa</taxon>
        <taxon>Arthropoda</taxon>
        <taxon>Chelicerata</taxon>
        <taxon>Arachnida</taxon>
        <taxon>Araneae</taxon>
        <taxon>Araneomorphae</taxon>
        <taxon>Entelegynae</taxon>
        <taxon>Araneoidea</taxon>
        <taxon>Araneidae</taxon>
        <taxon>Araneus</taxon>
    </lineage>
</organism>
<reference evidence="2 3" key="1">
    <citation type="journal article" date="2019" name="Sci. Rep.">
        <title>Orb-weaving spider Araneus ventricosus genome elucidates the spidroin gene catalogue.</title>
        <authorList>
            <person name="Kono N."/>
            <person name="Nakamura H."/>
            <person name="Ohtoshi R."/>
            <person name="Moran D.A.P."/>
            <person name="Shinohara A."/>
            <person name="Yoshida Y."/>
            <person name="Fujiwara M."/>
            <person name="Mori M."/>
            <person name="Tomita M."/>
            <person name="Arakawa K."/>
        </authorList>
    </citation>
    <scope>NUCLEOTIDE SEQUENCE [LARGE SCALE GENOMIC DNA]</scope>
</reference>
<keyword evidence="3" id="KW-1185">Reference proteome</keyword>
<protein>
    <submittedName>
        <fullName evidence="2">Uncharacterized protein</fullName>
    </submittedName>
</protein>
<dbReference type="AlphaFoldDB" id="A0A4Y2CD68"/>
<comment type="caution">
    <text evidence="2">The sequence shown here is derived from an EMBL/GenBank/DDBJ whole genome shotgun (WGS) entry which is preliminary data.</text>
</comment>
<dbReference type="Proteomes" id="UP000499080">
    <property type="component" value="Unassembled WGS sequence"/>
</dbReference>
<gene>
    <name evidence="2" type="ORF">AVEN_170329_1</name>
</gene>
<evidence type="ECO:0000313" key="3">
    <source>
        <dbReference type="Proteomes" id="UP000499080"/>
    </source>
</evidence>
<evidence type="ECO:0000313" key="2">
    <source>
        <dbReference type="EMBL" id="GBM01275.1"/>
    </source>
</evidence>
<dbReference type="EMBL" id="BGPR01000167">
    <property type="protein sequence ID" value="GBM01275.1"/>
    <property type="molecule type" value="Genomic_DNA"/>
</dbReference>